<dbReference type="PANTHER" id="PTHR11988">
    <property type="entry name" value="THYROTROPH EMBRYONIC FACTOR RELATED"/>
    <property type="match status" value="1"/>
</dbReference>
<feature type="region of interest" description="Disordered" evidence="8">
    <location>
        <begin position="35"/>
        <end position="118"/>
    </location>
</feature>
<dbReference type="FunCoup" id="A0A5F8H621">
    <property type="interactions" value="766"/>
</dbReference>
<dbReference type="GeneID" id="100013000"/>
<keyword evidence="4" id="KW-0238">DNA-binding</keyword>
<keyword evidence="7" id="KW-0539">Nucleus</keyword>
<dbReference type="InterPro" id="IPR004827">
    <property type="entry name" value="bZIP"/>
</dbReference>
<proteinExistence type="inferred from homology"/>
<dbReference type="Gene3D" id="1.20.5.170">
    <property type="match status" value="1"/>
</dbReference>
<dbReference type="SMART" id="SM00338">
    <property type="entry name" value="BRLZ"/>
    <property type="match status" value="1"/>
</dbReference>
<dbReference type="GO" id="GO:0000978">
    <property type="term" value="F:RNA polymerase II cis-regulatory region sequence-specific DNA binding"/>
    <property type="evidence" value="ECO:0000318"/>
    <property type="project" value="GO_Central"/>
</dbReference>
<reference evidence="10" key="3">
    <citation type="submission" date="2025-09" db="UniProtKB">
        <authorList>
            <consortium name="Ensembl"/>
        </authorList>
    </citation>
    <scope>IDENTIFICATION</scope>
</reference>
<dbReference type="GeneTree" id="ENSGT00940000156578"/>
<evidence type="ECO:0000256" key="7">
    <source>
        <dbReference type="ARBA" id="ARBA00023242"/>
    </source>
</evidence>
<feature type="domain" description="BZIP" evidence="9">
    <location>
        <begin position="279"/>
        <end position="342"/>
    </location>
</feature>
<dbReference type="SUPFAM" id="SSF57959">
    <property type="entry name" value="Leucine zipper domain"/>
    <property type="match status" value="1"/>
</dbReference>
<dbReference type="CDD" id="cd14695">
    <property type="entry name" value="bZIP_HLF"/>
    <property type="match status" value="1"/>
</dbReference>
<dbReference type="PROSITE" id="PS50217">
    <property type="entry name" value="BZIP"/>
    <property type="match status" value="1"/>
</dbReference>
<name>A0A5F8H621_MONDO</name>
<evidence type="ECO:0000256" key="3">
    <source>
        <dbReference type="ARBA" id="ARBA00023015"/>
    </source>
</evidence>
<gene>
    <name evidence="10" type="primary">TEF</name>
</gene>
<keyword evidence="3" id="KW-0805">Transcription regulation</keyword>
<dbReference type="InParanoid" id="A0A5F8H621"/>
<feature type="compositionally biased region" description="Basic and acidic residues" evidence="8">
    <location>
        <begin position="87"/>
        <end position="107"/>
    </location>
</feature>
<evidence type="ECO:0000313" key="11">
    <source>
        <dbReference type="Proteomes" id="UP000002280"/>
    </source>
</evidence>
<accession>A0A5F8H621</accession>
<reference evidence="10" key="2">
    <citation type="submission" date="2025-08" db="UniProtKB">
        <authorList>
            <consortium name="Ensembl"/>
        </authorList>
    </citation>
    <scope>IDENTIFICATION</scope>
</reference>
<evidence type="ECO:0000256" key="5">
    <source>
        <dbReference type="ARBA" id="ARBA00023159"/>
    </source>
</evidence>
<evidence type="ECO:0000256" key="1">
    <source>
        <dbReference type="ARBA" id="ARBA00004123"/>
    </source>
</evidence>
<keyword evidence="6" id="KW-0804">Transcription</keyword>
<keyword evidence="5" id="KW-0010">Activator</keyword>
<evidence type="ECO:0000256" key="8">
    <source>
        <dbReference type="SAM" id="MobiDB-lite"/>
    </source>
</evidence>
<dbReference type="FunFam" id="1.20.5.170:FF:000007">
    <property type="entry name" value="hepatic leukemia factor isoform X2"/>
    <property type="match status" value="1"/>
</dbReference>
<evidence type="ECO:0000256" key="6">
    <source>
        <dbReference type="ARBA" id="ARBA00023163"/>
    </source>
</evidence>
<evidence type="ECO:0000313" key="10">
    <source>
        <dbReference type="Ensembl" id="ENSMODP00000055282.1"/>
    </source>
</evidence>
<dbReference type="Pfam" id="PF07716">
    <property type="entry name" value="bZIP_2"/>
    <property type="match status" value="1"/>
</dbReference>
<feature type="compositionally biased region" description="Low complexity" evidence="8">
    <location>
        <begin position="179"/>
        <end position="207"/>
    </location>
</feature>
<evidence type="ECO:0000259" key="9">
    <source>
        <dbReference type="PROSITE" id="PS50217"/>
    </source>
</evidence>
<dbReference type="PANTHER" id="PTHR11988:SF24">
    <property type="entry name" value="THYROTROPH EMBRYONIC FACTOR"/>
    <property type="match status" value="1"/>
</dbReference>
<keyword evidence="11" id="KW-1185">Reference proteome</keyword>
<dbReference type="STRING" id="13616.ENSMODP00000055282"/>
<dbReference type="OrthoDB" id="9449278at2759"/>
<dbReference type="CTD" id="7008"/>
<feature type="region of interest" description="Disordered" evidence="8">
    <location>
        <begin position="175"/>
        <end position="225"/>
    </location>
</feature>
<reference evidence="10" key="1">
    <citation type="journal article" date="2007" name="Nature">
        <title>Genome of the marsupial Monodelphis domestica reveals innovation in non-coding sequences.</title>
        <authorList>
            <person name="Mikkelsen T.S."/>
            <person name="Wakefield M.J."/>
            <person name="Aken B."/>
            <person name="Amemiya C.T."/>
            <person name="Chang J.L."/>
            <person name="Duke S."/>
            <person name="Garber M."/>
            <person name="Gentles A.J."/>
            <person name="Goodstadt L."/>
            <person name="Heger A."/>
            <person name="Jurka J."/>
            <person name="Kamal M."/>
            <person name="Mauceli E."/>
            <person name="Searle S.M."/>
            <person name="Sharpe T."/>
            <person name="Baker M.L."/>
            <person name="Batzer M.A."/>
            <person name="Benos P.V."/>
            <person name="Belov K."/>
            <person name="Clamp M."/>
            <person name="Cook A."/>
            <person name="Cuff J."/>
            <person name="Das R."/>
            <person name="Davidow L."/>
            <person name="Deakin J.E."/>
            <person name="Fazzari M.J."/>
            <person name="Glass J.L."/>
            <person name="Grabherr M."/>
            <person name="Greally J.M."/>
            <person name="Gu W."/>
            <person name="Hore T.A."/>
            <person name="Huttley G.A."/>
            <person name="Kleber M."/>
            <person name="Jirtle R.L."/>
            <person name="Koina E."/>
            <person name="Lee J.T."/>
            <person name="Mahony S."/>
            <person name="Marra M.A."/>
            <person name="Miller R.D."/>
            <person name="Nicholls R.D."/>
            <person name="Oda M."/>
            <person name="Papenfuss A.T."/>
            <person name="Parra Z.E."/>
            <person name="Pollock D.D."/>
            <person name="Ray D.A."/>
            <person name="Schein J.E."/>
            <person name="Speed T.P."/>
            <person name="Thompson K."/>
            <person name="VandeBerg J.L."/>
            <person name="Wade C.M."/>
            <person name="Walker J.A."/>
            <person name="Waters P.D."/>
            <person name="Webber C."/>
            <person name="Weidman J.R."/>
            <person name="Xie X."/>
            <person name="Zody M.C."/>
            <person name="Baldwin J."/>
            <person name="Abdouelleil A."/>
            <person name="Abdulkadir J."/>
            <person name="Abebe A."/>
            <person name="Abera B."/>
            <person name="Abreu J."/>
            <person name="Acer S.C."/>
            <person name="Aftuck L."/>
            <person name="Alexander A."/>
            <person name="An P."/>
            <person name="Anderson E."/>
            <person name="Anderson S."/>
            <person name="Arachi H."/>
            <person name="Azer M."/>
            <person name="Bachantsang P."/>
            <person name="Barry A."/>
            <person name="Bayul T."/>
            <person name="Berlin A."/>
            <person name="Bessette D."/>
            <person name="Bloom T."/>
            <person name="Bloom T."/>
            <person name="Boguslavskiy L."/>
            <person name="Bonnet C."/>
            <person name="Boukhgalter B."/>
            <person name="Bourzgui I."/>
            <person name="Brown A."/>
            <person name="Cahill P."/>
            <person name="Channer S."/>
            <person name="Cheshatsang Y."/>
            <person name="Chuda L."/>
            <person name="Citroen M."/>
            <person name="Collymore A."/>
            <person name="Cooke P."/>
            <person name="Costello M."/>
            <person name="D'Aco K."/>
            <person name="Daza R."/>
            <person name="De Haan G."/>
            <person name="DeGray S."/>
            <person name="DeMaso C."/>
            <person name="Dhargay N."/>
            <person name="Dooley K."/>
            <person name="Dooley E."/>
            <person name="Doricent M."/>
            <person name="Dorje P."/>
            <person name="Dorjee K."/>
            <person name="Dupes A."/>
            <person name="Elong R."/>
            <person name="Falk J."/>
            <person name="Farina A."/>
            <person name="Faro S."/>
            <person name="Ferguson D."/>
            <person name="Fisher S."/>
            <person name="Foley C.D."/>
            <person name="Franke A."/>
            <person name="Friedrich D."/>
            <person name="Gadbois L."/>
            <person name="Gearin G."/>
            <person name="Gearin C.R."/>
            <person name="Giannoukos G."/>
            <person name="Goode T."/>
            <person name="Graham J."/>
            <person name="Grandbois E."/>
            <person name="Grewal S."/>
            <person name="Gyaltsen K."/>
            <person name="Hafez N."/>
            <person name="Hagos B."/>
            <person name="Hall J."/>
            <person name="Henson C."/>
            <person name="Hollinger A."/>
            <person name="Honan T."/>
            <person name="Huard M.D."/>
            <person name="Hughes L."/>
            <person name="Hurhula B."/>
            <person name="Husby M.E."/>
            <person name="Kamat A."/>
            <person name="Kanga B."/>
            <person name="Kashin S."/>
            <person name="Khazanovich D."/>
            <person name="Kisner P."/>
            <person name="Lance K."/>
            <person name="Lara M."/>
            <person name="Lee W."/>
            <person name="Lennon N."/>
            <person name="Letendre F."/>
            <person name="LeVine R."/>
            <person name="Lipovsky A."/>
            <person name="Liu X."/>
            <person name="Liu J."/>
            <person name="Liu S."/>
            <person name="Lokyitsang T."/>
            <person name="Lokyitsang Y."/>
            <person name="Lubonja R."/>
            <person name="Lui A."/>
            <person name="MacDonald P."/>
            <person name="Magnisalis V."/>
            <person name="Maru K."/>
            <person name="Matthews C."/>
            <person name="McCusker W."/>
            <person name="McDonough S."/>
            <person name="Mehta T."/>
            <person name="Meldrim J."/>
            <person name="Meneus L."/>
            <person name="Mihai O."/>
            <person name="Mihalev A."/>
            <person name="Mihova T."/>
            <person name="Mittelman R."/>
            <person name="Mlenga V."/>
            <person name="Montmayeur A."/>
            <person name="Mulrain L."/>
            <person name="Navidi A."/>
            <person name="Naylor J."/>
            <person name="Negash T."/>
            <person name="Nguyen T."/>
            <person name="Nguyen N."/>
            <person name="Nicol R."/>
            <person name="Norbu C."/>
            <person name="Norbu N."/>
            <person name="Novod N."/>
            <person name="O'Neill B."/>
            <person name="Osman S."/>
            <person name="Markiewicz E."/>
            <person name="Oyono O.L."/>
            <person name="Patti C."/>
            <person name="Phunkhang P."/>
            <person name="Pierre F."/>
            <person name="Priest M."/>
            <person name="Raghuraman S."/>
            <person name="Rege F."/>
            <person name="Reyes R."/>
            <person name="Rise C."/>
            <person name="Rogov P."/>
            <person name="Ross K."/>
            <person name="Ryan E."/>
            <person name="Settipalli S."/>
            <person name="Shea T."/>
            <person name="Sherpa N."/>
            <person name="Shi L."/>
            <person name="Shih D."/>
            <person name="Sparrow T."/>
            <person name="Spaulding J."/>
            <person name="Stalker J."/>
            <person name="Stange-Thomann N."/>
            <person name="Stavropoulos S."/>
            <person name="Stone C."/>
            <person name="Strader C."/>
            <person name="Tesfaye S."/>
            <person name="Thomson T."/>
            <person name="Thoulutsang Y."/>
            <person name="Thoulutsang D."/>
            <person name="Topham K."/>
            <person name="Topping I."/>
            <person name="Tsamla T."/>
            <person name="Vassiliev H."/>
            <person name="Vo A."/>
            <person name="Wangchuk T."/>
            <person name="Wangdi T."/>
            <person name="Weiand M."/>
            <person name="Wilkinson J."/>
            <person name="Wilson A."/>
            <person name="Yadav S."/>
            <person name="Young G."/>
            <person name="Yu Q."/>
            <person name="Zembek L."/>
            <person name="Zhong D."/>
            <person name="Zimmer A."/>
            <person name="Zwirko Z."/>
            <person name="Jaffe D.B."/>
            <person name="Alvarez P."/>
            <person name="Brockman W."/>
            <person name="Butler J."/>
            <person name="Chin C."/>
            <person name="Gnerre S."/>
            <person name="MacCallum I."/>
            <person name="Graves J.A."/>
            <person name="Ponting C.P."/>
            <person name="Breen M."/>
            <person name="Samollow P.B."/>
            <person name="Lander E.S."/>
            <person name="Lindblad-Toh K."/>
        </authorList>
    </citation>
    <scope>NUCLEOTIDE SEQUENCE [LARGE SCALE GENOMIC DNA]</scope>
</reference>
<dbReference type="Ensembl" id="ENSMODT00000060545.1">
    <property type="protein sequence ID" value="ENSMODP00000055282.1"/>
    <property type="gene ID" value="ENSMODG00000016547.4"/>
</dbReference>
<dbReference type="GO" id="GO:0045944">
    <property type="term" value="P:positive regulation of transcription by RNA polymerase II"/>
    <property type="evidence" value="ECO:0000318"/>
    <property type="project" value="GO_Central"/>
</dbReference>
<organism evidence="10 11">
    <name type="scientific">Monodelphis domestica</name>
    <name type="common">Gray short-tailed opossum</name>
    <dbReference type="NCBI Taxonomy" id="13616"/>
    <lineage>
        <taxon>Eukaryota</taxon>
        <taxon>Metazoa</taxon>
        <taxon>Chordata</taxon>
        <taxon>Craniata</taxon>
        <taxon>Vertebrata</taxon>
        <taxon>Euteleostomi</taxon>
        <taxon>Mammalia</taxon>
        <taxon>Metatheria</taxon>
        <taxon>Didelphimorphia</taxon>
        <taxon>Didelphidae</taxon>
        <taxon>Monodelphis</taxon>
    </lineage>
</organism>
<sequence length="423" mass="46714">MNVLERWGSRGRGERLCAPAQWGLAAVAAAPLGAFGRDLQPRPTRATMSDSGGVEKKLPLEAEAGPGREVTTAERGPPDPFPLALKKLMENPPREARLDKEKEKEKLEEDEAAAASTMAVSASLMPPIWDKTIPYDGESFHLEYMDLDEFLLENGIPASPTHLIQNALLPGIELEGKESTSSSTASPSSSSTMVFQPSETASSTESSVENERETPSPIDPSCVEVDVNFNPDPADLVLSSVPGGELFNPRKHKFAEEDLKPQPMIKKAKKVFVPDEQKDEKYWTRRKKNNVAAKRSRDARRLKENQITIRAAFLEKENTALRTEVAELRKEVGKCKSIVSKYETKYGPLSGLTRAASLWHLGMVPGFSCPHIPSDSRVCWPGRLSPWKRGRIFWNRKGPCPPSLALCSTHSLVFPWCLTVSSL</sequence>
<comment type="similarity">
    <text evidence="2">Belongs to the bZIP family. PAR subfamily.</text>
</comment>
<dbReference type="AlphaFoldDB" id="A0A5F8H621"/>
<dbReference type="RefSeq" id="XP_007506121.1">
    <property type="nucleotide sequence ID" value="XM_007506059.3"/>
</dbReference>
<dbReference type="Bgee" id="ENSMODG00000016547">
    <property type="expression patterns" value="Expressed in cerebellum and 17 other cell types or tissues"/>
</dbReference>
<protein>
    <submittedName>
        <fullName evidence="10">TEF transcription factor, PAR bZIP family member</fullName>
    </submittedName>
</protein>
<evidence type="ECO:0000256" key="4">
    <source>
        <dbReference type="ARBA" id="ARBA00023125"/>
    </source>
</evidence>
<dbReference type="InterPro" id="IPR046347">
    <property type="entry name" value="bZIP_sf"/>
</dbReference>
<comment type="subcellular location">
    <subcellularLocation>
        <location evidence="1">Nucleus</location>
    </subcellularLocation>
</comment>
<dbReference type="GO" id="GO:0005634">
    <property type="term" value="C:nucleus"/>
    <property type="evidence" value="ECO:0000318"/>
    <property type="project" value="GO_Central"/>
</dbReference>
<dbReference type="InterPro" id="IPR040223">
    <property type="entry name" value="PAR_bZIP"/>
</dbReference>
<evidence type="ECO:0000256" key="2">
    <source>
        <dbReference type="ARBA" id="ARBA00009208"/>
    </source>
</evidence>
<dbReference type="Proteomes" id="UP000002280">
    <property type="component" value="Unplaced"/>
</dbReference>
<dbReference type="GO" id="GO:0000981">
    <property type="term" value="F:DNA-binding transcription factor activity, RNA polymerase II-specific"/>
    <property type="evidence" value="ECO:0000318"/>
    <property type="project" value="GO_Central"/>
</dbReference>